<dbReference type="AlphaFoldDB" id="A0A1G8ZRN0"/>
<reference evidence="1 2" key="1">
    <citation type="submission" date="2016-10" db="EMBL/GenBank/DDBJ databases">
        <authorList>
            <person name="de Groot N.N."/>
        </authorList>
    </citation>
    <scope>NUCLEOTIDE SEQUENCE [LARGE SCALE GENOMIC DNA]</scope>
    <source>
        <strain evidence="1 2">CGMCC 1.6133</strain>
    </source>
</reference>
<organism evidence="1 2">
    <name type="scientific">Billgrantia gudaonensis</name>
    <dbReference type="NCBI Taxonomy" id="376427"/>
    <lineage>
        <taxon>Bacteria</taxon>
        <taxon>Pseudomonadati</taxon>
        <taxon>Pseudomonadota</taxon>
        <taxon>Gammaproteobacteria</taxon>
        <taxon>Oceanospirillales</taxon>
        <taxon>Halomonadaceae</taxon>
        <taxon>Billgrantia</taxon>
    </lineage>
</organism>
<dbReference type="OrthoDB" id="115102at2"/>
<sequence>MARRLSIPGIVNLLEVSDAREIRRLDAEPRLDRHLAPAGGLINRLRLARLRQAFAFDGKPLPALLAREAVGREARHAELGRCLDERAEASVWERDPAFKTLVEAVAGQAEAEALGPAAQGLLGRLFHDDYRADEASYAAARLLDAYPRVNGLRALGQRLTGRLRQARRLLAERAGDEPLALHATGIAVHNLVASLAAMRELAATPQARGLSLAAVLGRTLAVPETLLRRVRTPLSTPCAPRRLEPGDLVVLRLADAARGSGDRELAFMGESWARCPAQGFVLALLAAVWEQAMAVRQGGRDA</sequence>
<dbReference type="RefSeq" id="WP_089687304.1">
    <property type="nucleotide sequence ID" value="NZ_FNES01000012.1"/>
</dbReference>
<evidence type="ECO:0000313" key="2">
    <source>
        <dbReference type="Proteomes" id="UP000198525"/>
    </source>
</evidence>
<name>A0A1G8ZRN0_9GAMM</name>
<protein>
    <submittedName>
        <fullName evidence="1">Uncharacterized protein</fullName>
    </submittedName>
</protein>
<evidence type="ECO:0000313" key="1">
    <source>
        <dbReference type="EMBL" id="SDK17766.1"/>
    </source>
</evidence>
<proteinExistence type="predicted"/>
<dbReference type="EMBL" id="FNES01000012">
    <property type="protein sequence ID" value="SDK17766.1"/>
    <property type="molecule type" value="Genomic_DNA"/>
</dbReference>
<keyword evidence="2" id="KW-1185">Reference proteome</keyword>
<gene>
    <name evidence="1" type="ORF">SAMN04487954_112106</name>
</gene>
<dbReference type="STRING" id="376427.SAMN04487954_112106"/>
<accession>A0A1G8ZRN0</accession>
<dbReference type="Proteomes" id="UP000198525">
    <property type="component" value="Unassembled WGS sequence"/>
</dbReference>